<dbReference type="OrthoDB" id="379794at2759"/>
<evidence type="ECO:0000313" key="10">
    <source>
        <dbReference type="Proteomes" id="UP000439903"/>
    </source>
</evidence>
<sequence>MEFERSSQLVQQLETIDPLKDADNLVHFLKQIATEAQANSKFREILGQNPKFWITITKICSLTTEKLISGEIIVISILLWLVRIFRNIVATVTENQNKALEQEWNKMIEKILWYCLSQPESGDNIQYVTIIRSGIQALSNLITGNNFIQEFVWSDFMNRNEFDDLLSKLVGHNDNTILTGCLVFIYNCIFESESRRKSLVTSDSGTRILQRLLDRAETLLEDESTQNFELIYAIFARIIESDLYPILFDSLNLSSSGQSLTRRQIILLKLLDSKLFSSDSTDISLSTCIYLLQIFDTICPQVIFSMQQVDIIDRENQPQEIEDTSILYTGLVLLLQCFGKLSQDENDKIRECLFKGGIIASSISLLVQADKTFPRATKAMSSSLQQGISEFSYIKRDIIKVIGNMAYNNSFVQDEVRKLGGIPLILNQCNIDDNNPYIREHAIFALRNLLINNSENQKLVKELEPIAPVQTDVLSEIGIKAQLENGGKIKLTTDSNKM</sequence>
<evidence type="ECO:0000256" key="3">
    <source>
        <dbReference type="ARBA" id="ARBA00023306"/>
    </source>
</evidence>
<keyword evidence="10" id="KW-1185">Reference proteome</keyword>
<comment type="caution">
    <text evidence="9">The sequence shown here is derived from an EMBL/GenBank/DDBJ whole genome shotgun (WGS) entry which is preliminary data.</text>
</comment>
<dbReference type="GO" id="GO:0005829">
    <property type="term" value="C:cytosol"/>
    <property type="evidence" value="ECO:0007669"/>
    <property type="project" value="TreeGrafter"/>
</dbReference>
<evidence type="ECO:0000256" key="7">
    <source>
        <dbReference type="PROSITE-ProRule" id="PRU00259"/>
    </source>
</evidence>
<gene>
    <name evidence="9" type="ORF">F8M41_014962</name>
</gene>
<dbReference type="Gene3D" id="1.25.10.10">
    <property type="entry name" value="Leucine-rich Repeat Variant"/>
    <property type="match status" value="2"/>
</dbReference>
<dbReference type="Proteomes" id="UP000439903">
    <property type="component" value="Unassembled WGS sequence"/>
</dbReference>
<dbReference type="InterPro" id="IPR019156">
    <property type="entry name" value="Ataxin-10_domain"/>
</dbReference>
<dbReference type="InterPro" id="IPR016024">
    <property type="entry name" value="ARM-type_fold"/>
</dbReference>
<evidence type="ECO:0000256" key="5">
    <source>
        <dbReference type="ARBA" id="ARBA00044801"/>
    </source>
</evidence>
<evidence type="ECO:0000256" key="2">
    <source>
        <dbReference type="ARBA" id="ARBA00022618"/>
    </source>
</evidence>
<comment type="similarity">
    <text evidence="1">Belongs to the ataxin-10 family.</text>
</comment>
<evidence type="ECO:0000259" key="8">
    <source>
        <dbReference type="Pfam" id="PF09759"/>
    </source>
</evidence>
<proteinExistence type="inferred from homology"/>
<feature type="repeat" description="ARM" evidence="7">
    <location>
        <begin position="420"/>
        <end position="462"/>
    </location>
</feature>
<protein>
    <recommendedName>
        <fullName evidence="5">Ataxin-10 homolog</fullName>
    </recommendedName>
    <alternativeName>
        <fullName evidence="6">Copper transport protein 86</fullName>
    </alternativeName>
</protein>
<dbReference type="SUPFAM" id="SSF48371">
    <property type="entry name" value="ARM repeat"/>
    <property type="match status" value="1"/>
</dbReference>
<dbReference type="Pfam" id="PF09759">
    <property type="entry name" value="Atx10homo_assoc"/>
    <property type="match status" value="1"/>
</dbReference>
<dbReference type="PANTHER" id="PTHR13255:SF0">
    <property type="entry name" value="ATAXIN-10"/>
    <property type="match status" value="1"/>
</dbReference>
<dbReference type="InterPro" id="IPR000225">
    <property type="entry name" value="Armadillo"/>
</dbReference>
<dbReference type="PANTHER" id="PTHR13255">
    <property type="entry name" value="ATAXIN-10"/>
    <property type="match status" value="1"/>
</dbReference>
<evidence type="ECO:0000313" key="9">
    <source>
        <dbReference type="EMBL" id="KAF0354773.1"/>
    </source>
</evidence>
<accession>A0A8H3ZZL8</accession>
<name>A0A8H3ZZL8_GIGMA</name>
<dbReference type="GO" id="GO:0051301">
    <property type="term" value="P:cell division"/>
    <property type="evidence" value="ECO:0007669"/>
    <property type="project" value="UniProtKB-KW"/>
</dbReference>
<dbReference type="InterPro" id="IPR011989">
    <property type="entry name" value="ARM-like"/>
</dbReference>
<organism evidence="9 10">
    <name type="scientific">Gigaspora margarita</name>
    <dbReference type="NCBI Taxonomy" id="4874"/>
    <lineage>
        <taxon>Eukaryota</taxon>
        <taxon>Fungi</taxon>
        <taxon>Fungi incertae sedis</taxon>
        <taxon>Mucoromycota</taxon>
        <taxon>Glomeromycotina</taxon>
        <taxon>Glomeromycetes</taxon>
        <taxon>Diversisporales</taxon>
        <taxon>Gigasporaceae</taxon>
        <taxon>Gigaspora</taxon>
    </lineage>
</organism>
<dbReference type="AlphaFoldDB" id="A0A8H3ZZL8"/>
<dbReference type="PROSITE" id="PS50176">
    <property type="entry name" value="ARM_REPEAT"/>
    <property type="match status" value="1"/>
</dbReference>
<evidence type="ECO:0000256" key="6">
    <source>
        <dbReference type="ARBA" id="ARBA00044805"/>
    </source>
</evidence>
<keyword evidence="2" id="KW-0132">Cell division</keyword>
<dbReference type="InterPro" id="IPR051374">
    <property type="entry name" value="Ataxin-10/CTR86_families"/>
</dbReference>
<keyword evidence="3" id="KW-0131">Cell cycle</keyword>
<dbReference type="EMBL" id="WTPW01003081">
    <property type="protein sequence ID" value="KAF0354773.1"/>
    <property type="molecule type" value="Genomic_DNA"/>
</dbReference>
<reference evidence="9 10" key="1">
    <citation type="journal article" date="2019" name="Environ. Microbiol.">
        <title>At the nexus of three kingdoms: the genome of the mycorrhizal fungus Gigaspora margarita provides insights into plant, endobacterial and fungal interactions.</title>
        <authorList>
            <person name="Venice F."/>
            <person name="Ghignone S."/>
            <person name="Salvioli di Fossalunga A."/>
            <person name="Amselem J."/>
            <person name="Novero M."/>
            <person name="Xianan X."/>
            <person name="Sedzielewska Toro K."/>
            <person name="Morin E."/>
            <person name="Lipzen A."/>
            <person name="Grigoriev I.V."/>
            <person name="Henrissat B."/>
            <person name="Martin F.M."/>
            <person name="Bonfante P."/>
        </authorList>
    </citation>
    <scope>NUCLEOTIDE SEQUENCE [LARGE SCALE GENOMIC DNA]</scope>
    <source>
        <strain evidence="9 10">BEG34</strain>
    </source>
</reference>
<evidence type="ECO:0000256" key="4">
    <source>
        <dbReference type="ARBA" id="ARBA00044746"/>
    </source>
</evidence>
<evidence type="ECO:0000256" key="1">
    <source>
        <dbReference type="ARBA" id="ARBA00008384"/>
    </source>
</evidence>
<feature type="domain" description="Ataxin-10" evidence="8">
    <location>
        <begin position="394"/>
        <end position="491"/>
    </location>
</feature>
<comment type="function">
    <text evidence="4">May play a role in the regulation of cytokinesis.</text>
</comment>